<feature type="compositionally biased region" description="Basic residues" evidence="3">
    <location>
        <begin position="253"/>
        <end position="289"/>
    </location>
</feature>
<dbReference type="PANTHER" id="PTHR18806:SF4">
    <property type="entry name" value="RNA-BINDING PROTEIN 25"/>
    <property type="match status" value="1"/>
</dbReference>
<dbReference type="GO" id="GO:0000381">
    <property type="term" value="P:regulation of alternative mRNA splicing, via spliceosome"/>
    <property type="evidence" value="ECO:0007669"/>
    <property type="project" value="TreeGrafter"/>
</dbReference>
<dbReference type="AlphaFoldDB" id="A0A1I8B0E7"/>
<dbReference type="Proteomes" id="UP000095281">
    <property type="component" value="Unplaced"/>
</dbReference>
<keyword evidence="1" id="KW-0507">mRNA processing</keyword>
<evidence type="ECO:0000259" key="4">
    <source>
        <dbReference type="PROSITE" id="PS50102"/>
    </source>
</evidence>
<dbReference type="Gene3D" id="3.30.70.330">
    <property type="match status" value="1"/>
</dbReference>
<dbReference type="InterPro" id="IPR012677">
    <property type="entry name" value="Nucleotide-bd_a/b_plait_sf"/>
</dbReference>
<feature type="region of interest" description="Disordered" evidence="3">
    <location>
        <begin position="471"/>
        <end position="511"/>
    </location>
</feature>
<accession>A0A1I8B0E7</accession>
<keyword evidence="2" id="KW-0694">RNA-binding</keyword>
<dbReference type="SUPFAM" id="SSF54928">
    <property type="entry name" value="RNA-binding domain, RBD"/>
    <property type="match status" value="1"/>
</dbReference>
<evidence type="ECO:0000259" key="5">
    <source>
        <dbReference type="PROSITE" id="PS51025"/>
    </source>
</evidence>
<dbReference type="InterPro" id="IPR036483">
    <property type="entry name" value="PWI_dom_sf"/>
</dbReference>
<evidence type="ECO:0000313" key="7">
    <source>
        <dbReference type="WBParaSite" id="MhA1_Contig118.frz3.gene56"/>
    </source>
</evidence>
<dbReference type="WBParaSite" id="MhA1_Contig118.frz3.gene56">
    <property type="protein sequence ID" value="MhA1_Contig118.frz3.gene56"/>
    <property type="gene ID" value="MhA1_Contig118.frz3.gene56"/>
</dbReference>
<dbReference type="Pfam" id="PF00076">
    <property type="entry name" value="RRM_1"/>
    <property type="match status" value="1"/>
</dbReference>
<evidence type="ECO:0000313" key="6">
    <source>
        <dbReference type="Proteomes" id="UP000095281"/>
    </source>
</evidence>
<feature type="region of interest" description="Disordered" evidence="3">
    <location>
        <begin position="413"/>
        <end position="435"/>
    </location>
</feature>
<dbReference type="GO" id="GO:0006397">
    <property type="term" value="P:mRNA processing"/>
    <property type="evidence" value="ECO:0007669"/>
    <property type="project" value="UniProtKB-KW"/>
</dbReference>
<dbReference type="SUPFAM" id="SSF101233">
    <property type="entry name" value="PWI domain"/>
    <property type="match status" value="1"/>
</dbReference>
<proteinExistence type="predicted"/>
<dbReference type="FunFam" id="1.20.1390.10:FF:000004">
    <property type="entry name" value="RNA-binding motif protein 25"/>
    <property type="match status" value="1"/>
</dbReference>
<dbReference type="SMART" id="SM00360">
    <property type="entry name" value="RRM"/>
    <property type="match status" value="1"/>
</dbReference>
<dbReference type="OMA" id="HERDRHH"/>
<feature type="compositionally biased region" description="Basic residues" evidence="3">
    <location>
        <begin position="308"/>
        <end position="319"/>
    </location>
</feature>
<dbReference type="GO" id="GO:0005681">
    <property type="term" value="C:spliceosomal complex"/>
    <property type="evidence" value="ECO:0007669"/>
    <property type="project" value="TreeGrafter"/>
</dbReference>
<name>A0A1I8B0E7_MELHA</name>
<keyword evidence="6" id="KW-1185">Reference proteome</keyword>
<feature type="domain" description="RRM" evidence="4">
    <location>
        <begin position="91"/>
        <end position="168"/>
    </location>
</feature>
<feature type="region of interest" description="Disordered" evidence="3">
    <location>
        <begin position="220"/>
        <end position="342"/>
    </location>
</feature>
<dbReference type="GO" id="GO:0003729">
    <property type="term" value="F:mRNA binding"/>
    <property type="evidence" value="ECO:0007669"/>
    <property type="project" value="TreeGrafter"/>
</dbReference>
<dbReference type="PANTHER" id="PTHR18806">
    <property type="entry name" value="RBM25 PROTEIN"/>
    <property type="match status" value="1"/>
</dbReference>
<evidence type="ECO:0000256" key="3">
    <source>
        <dbReference type="SAM" id="MobiDB-lite"/>
    </source>
</evidence>
<dbReference type="InterPro" id="IPR034268">
    <property type="entry name" value="RBM25_RRM"/>
</dbReference>
<dbReference type="InterPro" id="IPR052768">
    <property type="entry name" value="RBM25"/>
</dbReference>
<dbReference type="PROSITE" id="PS51025">
    <property type="entry name" value="PWI"/>
    <property type="match status" value="1"/>
</dbReference>
<organism evidence="6 7">
    <name type="scientific">Meloidogyne hapla</name>
    <name type="common">Root-knot nematode worm</name>
    <dbReference type="NCBI Taxonomy" id="6305"/>
    <lineage>
        <taxon>Eukaryota</taxon>
        <taxon>Metazoa</taxon>
        <taxon>Ecdysozoa</taxon>
        <taxon>Nematoda</taxon>
        <taxon>Chromadorea</taxon>
        <taxon>Rhabditida</taxon>
        <taxon>Tylenchina</taxon>
        <taxon>Tylenchomorpha</taxon>
        <taxon>Tylenchoidea</taxon>
        <taxon>Meloidogynidae</taxon>
        <taxon>Meloidogyninae</taxon>
        <taxon>Meloidogyne</taxon>
    </lineage>
</organism>
<feature type="domain" description="PWI" evidence="5">
    <location>
        <begin position="582"/>
        <end position="679"/>
    </location>
</feature>
<dbReference type="InterPro" id="IPR002483">
    <property type="entry name" value="PWI_dom"/>
</dbReference>
<dbReference type="Pfam" id="PF01480">
    <property type="entry name" value="PWI"/>
    <property type="match status" value="1"/>
</dbReference>
<reference evidence="7" key="1">
    <citation type="submission" date="2016-11" db="UniProtKB">
        <authorList>
            <consortium name="WormBaseParasite"/>
        </authorList>
    </citation>
    <scope>IDENTIFICATION</scope>
</reference>
<dbReference type="PROSITE" id="PS50102">
    <property type="entry name" value="RRM"/>
    <property type="match status" value="1"/>
</dbReference>
<sequence length="693" mass="79570">MAFPPPFNNPMMAPRMPQNIQPGQFAGQKFGFFSPQTSIPTVPPQMMQMPQLPMVGGVQLTLRPNFRPFMRKPAEAPPVQFITPVKPVAVTTVFIGNITDKCHDSVIQDILGKCGNVHTWKRLQDSNGKFKAFGFCEFVHPDGTRRALRVLKDYPLGDKRLNVKVDDATEKYLKEFAENQTRLLGMESGTKTSLNPEEDDKQLREAIKTIIKKNAPEMLDMVPVDEGGPAVAGAGSSKDAIAKSPADDETSKVHKRKHSLSPSGKKHKRSSSKSRHSKRSGSNSKRSRRHSSDSNSSSGSSTATPIHSPKKSSTSRRRAGTPSSEDSYVLAEKRRLKKELAEREESYITRLKKWEEREKRMAKQYAKDRESEVQRQKTIEKEAKKLRQFLEDYVDERDDPKYYKGSALFERRRNYEREREADAKDRHEEKREMEEVKKQLLKEKEEQEKLLQQQQIEEAKKEKVVSTQVKEIWETVPGRPQNNGVENKEKDQSKPLPPPNEEEISSPSPVKKPIMTTIQQKTIQPVNGLFEEDEEEEDTLHQIKKKIKPFEITREDRIQSLTPEERKKLIKDLITRIPTEREQLFAFSLSWEYLDEQLMDQRVRPWINKKICEYIGEEEPSLVSFICEKIDSKASPDNILADLSMVLDDEAEVFTVKLWRLIVYESEAKRLGLNVLPQQQQQSSNSANRSSGK</sequence>
<dbReference type="InterPro" id="IPR000504">
    <property type="entry name" value="RRM_dom"/>
</dbReference>
<dbReference type="SMART" id="SM00311">
    <property type="entry name" value="PWI"/>
    <property type="match status" value="1"/>
</dbReference>
<protein>
    <submittedName>
        <fullName evidence="7">RRM domain-containing protein</fullName>
    </submittedName>
</protein>
<evidence type="ECO:0000256" key="1">
    <source>
        <dbReference type="ARBA" id="ARBA00022664"/>
    </source>
</evidence>
<dbReference type="Gene3D" id="1.20.1390.10">
    <property type="entry name" value="PWI domain"/>
    <property type="match status" value="1"/>
</dbReference>
<dbReference type="InterPro" id="IPR035979">
    <property type="entry name" value="RBD_domain_sf"/>
</dbReference>
<dbReference type="CDD" id="cd12446">
    <property type="entry name" value="RRM_RBM25"/>
    <property type="match status" value="1"/>
</dbReference>
<evidence type="ECO:0000256" key="2">
    <source>
        <dbReference type="PROSITE-ProRule" id="PRU00176"/>
    </source>
</evidence>